<gene>
    <name evidence="1" type="ORF">S12H4_20999</name>
</gene>
<sequence length="73" mass="8458">IPARYANKEHAYRVAWRIIKDWVEAQMSLLETEMVKMEQIFLPYVITKSGQTVYQVMAEKHFLLGPGEGETDA</sequence>
<accession>X1TIH8</accession>
<reference evidence="1" key="1">
    <citation type="journal article" date="2014" name="Front. Microbiol.">
        <title>High frequency of phylogenetically diverse reductive dehalogenase-homologous genes in deep subseafloor sedimentary metagenomes.</title>
        <authorList>
            <person name="Kawai M."/>
            <person name="Futagami T."/>
            <person name="Toyoda A."/>
            <person name="Takaki Y."/>
            <person name="Nishi S."/>
            <person name="Hori S."/>
            <person name="Arai W."/>
            <person name="Tsubouchi T."/>
            <person name="Morono Y."/>
            <person name="Uchiyama I."/>
            <person name="Ito T."/>
            <person name="Fujiyama A."/>
            <person name="Inagaki F."/>
            <person name="Takami H."/>
        </authorList>
    </citation>
    <scope>NUCLEOTIDE SEQUENCE</scope>
    <source>
        <strain evidence="1">Expedition CK06-06</strain>
    </source>
</reference>
<protein>
    <submittedName>
        <fullName evidence="1">Uncharacterized protein</fullName>
    </submittedName>
</protein>
<feature type="non-terminal residue" evidence="1">
    <location>
        <position position="1"/>
    </location>
</feature>
<dbReference type="EMBL" id="BARW01010731">
    <property type="protein sequence ID" value="GAI79849.1"/>
    <property type="molecule type" value="Genomic_DNA"/>
</dbReference>
<organism evidence="1">
    <name type="scientific">marine sediment metagenome</name>
    <dbReference type="NCBI Taxonomy" id="412755"/>
    <lineage>
        <taxon>unclassified sequences</taxon>
        <taxon>metagenomes</taxon>
        <taxon>ecological metagenomes</taxon>
    </lineage>
</organism>
<evidence type="ECO:0000313" key="1">
    <source>
        <dbReference type="EMBL" id="GAI79849.1"/>
    </source>
</evidence>
<name>X1TIH8_9ZZZZ</name>
<proteinExistence type="predicted"/>
<dbReference type="AlphaFoldDB" id="X1TIH8"/>
<comment type="caution">
    <text evidence="1">The sequence shown here is derived from an EMBL/GenBank/DDBJ whole genome shotgun (WGS) entry which is preliminary data.</text>
</comment>